<feature type="signal peptide" evidence="1">
    <location>
        <begin position="1"/>
        <end position="28"/>
    </location>
</feature>
<protein>
    <recommendedName>
        <fullName evidence="4">SH3 domain-containing protein</fullName>
    </recommendedName>
</protein>
<keyword evidence="3" id="KW-1185">Reference proteome</keyword>
<dbReference type="Proteomes" id="UP000268727">
    <property type="component" value="Unassembled WGS sequence"/>
</dbReference>
<evidence type="ECO:0008006" key="4">
    <source>
        <dbReference type="Google" id="ProtNLM"/>
    </source>
</evidence>
<evidence type="ECO:0000256" key="1">
    <source>
        <dbReference type="SAM" id="SignalP"/>
    </source>
</evidence>
<accession>A0A3N1H1V1</accession>
<evidence type="ECO:0000313" key="2">
    <source>
        <dbReference type="EMBL" id="ROP36521.1"/>
    </source>
</evidence>
<dbReference type="EMBL" id="RJKM01000001">
    <property type="protein sequence ID" value="ROP36521.1"/>
    <property type="molecule type" value="Genomic_DNA"/>
</dbReference>
<name>A0A3N1H1V1_9PSEU</name>
<comment type="caution">
    <text evidence="2">The sequence shown here is derived from an EMBL/GenBank/DDBJ whole genome shotgun (WGS) entry which is preliminary data.</text>
</comment>
<keyword evidence="1" id="KW-0732">Signal</keyword>
<dbReference type="Gene3D" id="2.30.30.40">
    <property type="entry name" value="SH3 Domains"/>
    <property type="match status" value="1"/>
</dbReference>
<proteinExistence type="predicted"/>
<gene>
    <name evidence="2" type="ORF">EDD40_1794</name>
</gene>
<reference evidence="2 3" key="1">
    <citation type="submission" date="2018-11" db="EMBL/GenBank/DDBJ databases">
        <title>Sequencing the genomes of 1000 actinobacteria strains.</title>
        <authorList>
            <person name="Klenk H.-P."/>
        </authorList>
    </citation>
    <scope>NUCLEOTIDE SEQUENCE [LARGE SCALE GENOMIC DNA]</scope>
    <source>
        <strain evidence="2 3">DSM 44231</strain>
    </source>
</reference>
<sequence length="126" mass="12947">MKKNSLVASLGALIVFVMMALVPSSASAASSAAPTPTGQSVDRSAVPACYVTPKAGVSGVNVRLRTNAGSTRLGIIQPGQRAAASCEATSGSSYTACGGTSSWWIQVQWDGRTGYVAQLCVDWYEA</sequence>
<dbReference type="AlphaFoldDB" id="A0A3N1H1V1"/>
<evidence type="ECO:0000313" key="3">
    <source>
        <dbReference type="Proteomes" id="UP000268727"/>
    </source>
</evidence>
<dbReference type="OrthoDB" id="5189793at2"/>
<organism evidence="2 3">
    <name type="scientific">Saccharothrix texasensis</name>
    <dbReference type="NCBI Taxonomy" id="103734"/>
    <lineage>
        <taxon>Bacteria</taxon>
        <taxon>Bacillati</taxon>
        <taxon>Actinomycetota</taxon>
        <taxon>Actinomycetes</taxon>
        <taxon>Pseudonocardiales</taxon>
        <taxon>Pseudonocardiaceae</taxon>
        <taxon>Saccharothrix</taxon>
    </lineage>
</organism>
<feature type="chain" id="PRO_5018096905" description="SH3 domain-containing protein" evidence="1">
    <location>
        <begin position="29"/>
        <end position="126"/>
    </location>
</feature>